<dbReference type="PROSITE" id="PS50931">
    <property type="entry name" value="HTH_LYSR"/>
    <property type="match status" value="1"/>
</dbReference>
<dbReference type="Proteomes" id="UP000319014">
    <property type="component" value="Unassembled WGS sequence"/>
</dbReference>
<organism evidence="6 7">
    <name type="scientific">Paracoccus laeviglucosivorans</name>
    <dbReference type="NCBI Taxonomy" id="1197861"/>
    <lineage>
        <taxon>Bacteria</taxon>
        <taxon>Pseudomonadati</taxon>
        <taxon>Pseudomonadota</taxon>
        <taxon>Alphaproteobacteria</taxon>
        <taxon>Rhodobacterales</taxon>
        <taxon>Paracoccaceae</taxon>
        <taxon>Paracoccus</taxon>
    </lineage>
</organism>
<feature type="domain" description="HTH lysR-type" evidence="5">
    <location>
        <begin position="4"/>
        <end position="62"/>
    </location>
</feature>
<evidence type="ECO:0000259" key="5">
    <source>
        <dbReference type="PROSITE" id="PS50931"/>
    </source>
</evidence>
<name>A0A521FL29_9RHOB</name>
<dbReference type="InterPro" id="IPR000847">
    <property type="entry name" value="LysR_HTH_N"/>
</dbReference>
<dbReference type="EMBL" id="FXTK01000024">
    <property type="protein sequence ID" value="SMO96191.1"/>
    <property type="molecule type" value="Genomic_DNA"/>
</dbReference>
<dbReference type="RefSeq" id="WP_142664637.1">
    <property type="nucleotide sequence ID" value="NZ_FXTK01000024.1"/>
</dbReference>
<dbReference type="SUPFAM" id="SSF53850">
    <property type="entry name" value="Periplasmic binding protein-like II"/>
    <property type="match status" value="1"/>
</dbReference>
<evidence type="ECO:0000313" key="7">
    <source>
        <dbReference type="Proteomes" id="UP000319014"/>
    </source>
</evidence>
<dbReference type="GO" id="GO:0032993">
    <property type="term" value="C:protein-DNA complex"/>
    <property type="evidence" value="ECO:0007669"/>
    <property type="project" value="TreeGrafter"/>
</dbReference>
<dbReference type="PANTHER" id="PTHR30346:SF0">
    <property type="entry name" value="HCA OPERON TRANSCRIPTIONAL ACTIVATOR HCAR"/>
    <property type="match status" value="1"/>
</dbReference>
<keyword evidence="3" id="KW-0238">DNA-binding</keyword>
<dbReference type="GO" id="GO:0003700">
    <property type="term" value="F:DNA-binding transcription factor activity"/>
    <property type="evidence" value="ECO:0007669"/>
    <property type="project" value="InterPro"/>
</dbReference>
<dbReference type="InterPro" id="IPR005119">
    <property type="entry name" value="LysR_subst-bd"/>
</dbReference>
<evidence type="ECO:0000256" key="3">
    <source>
        <dbReference type="ARBA" id="ARBA00023125"/>
    </source>
</evidence>
<dbReference type="GO" id="GO:0003677">
    <property type="term" value="F:DNA binding"/>
    <property type="evidence" value="ECO:0007669"/>
    <property type="project" value="UniProtKB-KW"/>
</dbReference>
<keyword evidence="7" id="KW-1185">Reference proteome</keyword>
<dbReference type="SUPFAM" id="SSF46785">
    <property type="entry name" value="Winged helix' DNA-binding domain"/>
    <property type="match status" value="1"/>
</dbReference>
<dbReference type="PRINTS" id="PR00039">
    <property type="entry name" value="HTHLYSR"/>
</dbReference>
<protein>
    <submittedName>
        <fullName evidence="6">Transcriptional regulator, LysR family</fullName>
    </submittedName>
</protein>
<dbReference type="Gene3D" id="3.40.190.10">
    <property type="entry name" value="Periplasmic binding protein-like II"/>
    <property type="match status" value="2"/>
</dbReference>
<dbReference type="InterPro" id="IPR036388">
    <property type="entry name" value="WH-like_DNA-bd_sf"/>
</dbReference>
<accession>A0A521FL29</accession>
<comment type="similarity">
    <text evidence="1">Belongs to the LysR transcriptional regulatory family.</text>
</comment>
<dbReference type="Pfam" id="PF03466">
    <property type="entry name" value="LysR_substrate"/>
    <property type="match status" value="1"/>
</dbReference>
<reference evidence="6 7" key="1">
    <citation type="submission" date="2017-05" db="EMBL/GenBank/DDBJ databases">
        <authorList>
            <person name="Varghese N."/>
            <person name="Submissions S."/>
        </authorList>
    </citation>
    <scope>NUCLEOTIDE SEQUENCE [LARGE SCALE GENOMIC DNA]</scope>
    <source>
        <strain evidence="6 7">DSM 100094</strain>
    </source>
</reference>
<evidence type="ECO:0000256" key="1">
    <source>
        <dbReference type="ARBA" id="ARBA00009437"/>
    </source>
</evidence>
<dbReference type="InterPro" id="IPR036390">
    <property type="entry name" value="WH_DNA-bd_sf"/>
</dbReference>
<evidence type="ECO:0000256" key="2">
    <source>
        <dbReference type="ARBA" id="ARBA00023015"/>
    </source>
</evidence>
<gene>
    <name evidence="6" type="ORF">SAMN06265221_1249</name>
</gene>
<dbReference type="AlphaFoldDB" id="A0A521FL29"/>
<dbReference type="Pfam" id="PF00126">
    <property type="entry name" value="HTH_1"/>
    <property type="match status" value="1"/>
</dbReference>
<evidence type="ECO:0000313" key="6">
    <source>
        <dbReference type="EMBL" id="SMO96191.1"/>
    </source>
</evidence>
<keyword evidence="4" id="KW-0804">Transcription</keyword>
<dbReference type="OrthoDB" id="8679465at2"/>
<dbReference type="PANTHER" id="PTHR30346">
    <property type="entry name" value="TRANSCRIPTIONAL DUAL REGULATOR HCAR-RELATED"/>
    <property type="match status" value="1"/>
</dbReference>
<evidence type="ECO:0000256" key="4">
    <source>
        <dbReference type="ARBA" id="ARBA00023163"/>
    </source>
</evidence>
<keyword evidence="2" id="KW-0805">Transcription regulation</keyword>
<sequence length="307" mass="33626">MVRFTLRQCSYFRAVAEHGGIAQAARVLNISQPSVAQALEKLEAVTGLILFDRHHARGLTLTVQGRSFLEHVLKLEEQAAQVEREAAALAAELAGEIRLGVFWTLTPFFAVDLIRRFAKAEPALTITPHEMSLVNLAEAVREGSLDFALTYDRGADTTGLNLLELASLQPMVVVSADHPLAHRTSISLSELESDPYVMLDGPGSRHYFEGLLAENGMTPRISYVSSSLEAVRSAVAAGFGFTFLVMRPPSSETYDGREVRTLAITDNVRPLRIVLASREGVHRGLVARRFAEHARSYFTEAVGKPVS</sequence>
<dbReference type="Gene3D" id="1.10.10.10">
    <property type="entry name" value="Winged helix-like DNA-binding domain superfamily/Winged helix DNA-binding domain"/>
    <property type="match status" value="1"/>
</dbReference>
<proteinExistence type="inferred from homology"/>